<organism evidence="1">
    <name type="scientific">Tuwongella immobilis</name>
    <dbReference type="NCBI Taxonomy" id="692036"/>
    <lineage>
        <taxon>Bacteria</taxon>
        <taxon>Pseudomonadati</taxon>
        <taxon>Planctomycetota</taxon>
        <taxon>Planctomycetia</taxon>
        <taxon>Gemmatales</taxon>
        <taxon>Gemmataceae</taxon>
        <taxon>Tuwongella</taxon>
    </lineage>
</organism>
<dbReference type="EMBL" id="LR593887">
    <property type="protein sequence ID" value="VTS06196.1"/>
    <property type="molecule type" value="Genomic_DNA"/>
</dbReference>
<gene>
    <name evidence="1" type="ORF">GMBLW1_47760</name>
</gene>
<reference evidence="1" key="1">
    <citation type="submission" date="2019-04" db="EMBL/GenBank/DDBJ databases">
        <authorList>
            <consortium name="Science for Life Laboratories"/>
        </authorList>
    </citation>
    <scope>NUCLEOTIDE SEQUENCE</scope>
    <source>
        <strain evidence="1">MBLW1</strain>
    </source>
</reference>
<dbReference type="KEGG" id="tim:GMBLW1_47760"/>
<name>A0A6C2YSW1_9BACT</name>
<evidence type="ECO:0000313" key="2">
    <source>
        <dbReference type="Proteomes" id="UP000464378"/>
    </source>
</evidence>
<dbReference type="AlphaFoldDB" id="A0A6C2YSW1"/>
<accession>A0A6C2YSW1</accession>
<dbReference type="RefSeq" id="WP_162659504.1">
    <property type="nucleotide sequence ID" value="NZ_LR593887.1"/>
</dbReference>
<protein>
    <submittedName>
        <fullName evidence="1">Uncharacterized protein</fullName>
    </submittedName>
</protein>
<dbReference type="EMBL" id="LR586016">
    <property type="protein sequence ID" value="VIP04417.1"/>
    <property type="molecule type" value="Genomic_DNA"/>
</dbReference>
<evidence type="ECO:0000313" key="1">
    <source>
        <dbReference type="EMBL" id="VIP04417.1"/>
    </source>
</evidence>
<dbReference type="Proteomes" id="UP000464378">
    <property type="component" value="Chromosome"/>
</dbReference>
<proteinExistence type="predicted"/>
<sequence length="179" mass="21269">MESEHEGKGLRNRWDRFHDQIQTWDWFSRVGEPIRHLAEEDQPWRVWNWVQARHWATANISWWCLNEASNLLREFLHVNDHKRYQLWNEHVQAIDESLAPIIESVVRPALPDSFGVELVDWIRSLLQRASMELAYKYIAPVRIACCLRAVEWFALGYSPCGWIAATENNFPLKSRLIVF</sequence>
<keyword evidence="2" id="KW-1185">Reference proteome</keyword>
<dbReference type="InParanoid" id="A0A6C2YSW1"/>